<proteinExistence type="predicted"/>
<dbReference type="AlphaFoldDB" id="A0A9P6JJN6"/>
<sequence>MNTPQLPLELLDRIVDIVDSWNYNDRLTTLQACALVSWPLLISCRRRLLRVTLFELGGEPSLQHNMFVDKSIPTFLDFLEGDPCLSYRRRTRGYPRLSSNIRKLHITIGPAPIAQVTFTYLSTILSRLDHVEALYFQSTNNLSISESGLLSGLLDLFKTSSPLKLVSFNKGFRVPIQLLLSCPSLRQLWLHKMNDPATDILQPFLQFSAGSIPRLQQLDIDLASLDILASYLYHPRGTQMFSHLEELTTKDIDATRHTLGSLYKLLRIASNTLHTLHFNFMLGYGDPNSNLQMTTSLPPSQKLDLSTLPNLKSIHVDINDHEPLSIACFTLFHSLISQAAYPTTVQHISFILEAPIHPHEETFQQLHSLLFDEAKEEWAELDTLLCGSGSGSQSQTQTPAPCNYPSLETFHLEINIDMTPYSEDELPWEESAVDVELQLKKSFAQSLPKCSSKGVLDIAVFLILEDLDDESVDTNDWDAVDREEL</sequence>
<dbReference type="EMBL" id="MU157917">
    <property type="protein sequence ID" value="KAF9523457.1"/>
    <property type="molecule type" value="Genomic_DNA"/>
</dbReference>
<protein>
    <submittedName>
        <fullName evidence="1">Uncharacterized protein</fullName>
    </submittedName>
</protein>
<keyword evidence="2" id="KW-1185">Reference proteome</keyword>
<evidence type="ECO:0000313" key="2">
    <source>
        <dbReference type="Proteomes" id="UP000807306"/>
    </source>
</evidence>
<evidence type="ECO:0000313" key="1">
    <source>
        <dbReference type="EMBL" id="KAF9523457.1"/>
    </source>
</evidence>
<comment type="caution">
    <text evidence="1">The sequence shown here is derived from an EMBL/GenBank/DDBJ whole genome shotgun (WGS) entry which is preliminary data.</text>
</comment>
<name>A0A9P6JJN6_9AGAR</name>
<organism evidence="1 2">
    <name type="scientific">Crepidotus variabilis</name>
    <dbReference type="NCBI Taxonomy" id="179855"/>
    <lineage>
        <taxon>Eukaryota</taxon>
        <taxon>Fungi</taxon>
        <taxon>Dikarya</taxon>
        <taxon>Basidiomycota</taxon>
        <taxon>Agaricomycotina</taxon>
        <taxon>Agaricomycetes</taxon>
        <taxon>Agaricomycetidae</taxon>
        <taxon>Agaricales</taxon>
        <taxon>Agaricineae</taxon>
        <taxon>Crepidotaceae</taxon>
        <taxon>Crepidotus</taxon>
    </lineage>
</organism>
<dbReference type="Proteomes" id="UP000807306">
    <property type="component" value="Unassembled WGS sequence"/>
</dbReference>
<accession>A0A9P6JJN6</accession>
<gene>
    <name evidence="1" type="ORF">CPB83DRAFT_862830</name>
</gene>
<reference evidence="1" key="1">
    <citation type="submission" date="2020-11" db="EMBL/GenBank/DDBJ databases">
        <authorList>
            <consortium name="DOE Joint Genome Institute"/>
            <person name="Ahrendt S."/>
            <person name="Riley R."/>
            <person name="Andreopoulos W."/>
            <person name="Labutti K."/>
            <person name="Pangilinan J."/>
            <person name="Ruiz-Duenas F.J."/>
            <person name="Barrasa J.M."/>
            <person name="Sanchez-Garcia M."/>
            <person name="Camarero S."/>
            <person name="Miyauchi S."/>
            <person name="Serrano A."/>
            <person name="Linde D."/>
            <person name="Babiker R."/>
            <person name="Drula E."/>
            <person name="Ayuso-Fernandez I."/>
            <person name="Pacheco R."/>
            <person name="Padilla G."/>
            <person name="Ferreira P."/>
            <person name="Barriuso J."/>
            <person name="Kellner H."/>
            <person name="Castanera R."/>
            <person name="Alfaro M."/>
            <person name="Ramirez L."/>
            <person name="Pisabarro A.G."/>
            <person name="Kuo A."/>
            <person name="Tritt A."/>
            <person name="Lipzen A."/>
            <person name="He G."/>
            <person name="Yan M."/>
            <person name="Ng V."/>
            <person name="Cullen D."/>
            <person name="Martin F."/>
            <person name="Rosso M.-N."/>
            <person name="Henrissat B."/>
            <person name="Hibbett D."/>
            <person name="Martinez A.T."/>
            <person name="Grigoriev I.V."/>
        </authorList>
    </citation>
    <scope>NUCLEOTIDE SEQUENCE</scope>
    <source>
        <strain evidence="1">CBS 506.95</strain>
    </source>
</reference>